<dbReference type="Gene3D" id="2.60.120.260">
    <property type="entry name" value="Galactose-binding domain-like"/>
    <property type="match status" value="1"/>
</dbReference>
<proteinExistence type="predicted"/>
<keyword evidence="1" id="KW-0732">Signal</keyword>
<dbReference type="EMBL" id="AJWN02000023">
    <property type="protein sequence ID" value="OEE63365.1"/>
    <property type="molecule type" value="Genomic_DNA"/>
</dbReference>
<dbReference type="RefSeq" id="WP_016959365.1">
    <property type="nucleotide sequence ID" value="NZ_AJWN02000023.1"/>
</dbReference>
<accession>A0A1E5CD21</accession>
<organism evidence="2 3">
    <name type="scientific">Enterovibrio norvegicus FF-454</name>
    <dbReference type="NCBI Taxonomy" id="1185651"/>
    <lineage>
        <taxon>Bacteria</taxon>
        <taxon>Pseudomonadati</taxon>
        <taxon>Pseudomonadota</taxon>
        <taxon>Gammaproteobacteria</taxon>
        <taxon>Vibrionales</taxon>
        <taxon>Vibrionaceae</taxon>
        <taxon>Enterovibrio</taxon>
    </lineage>
</organism>
<dbReference type="AlphaFoldDB" id="A0A1E5CD21"/>
<reference evidence="2 3" key="1">
    <citation type="journal article" date="2012" name="Science">
        <title>Ecological populations of bacteria act as socially cohesive units of antibiotic production and resistance.</title>
        <authorList>
            <person name="Cordero O.X."/>
            <person name="Wildschutte H."/>
            <person name="Kirkup B."/>
            <person name="Proehl S."/>
            <person name="Ngo L."/>
            <person name="Hussain F."/>
            <person name="Le Roux F."/>
            <person name="Mincer T."/>
            <person name="Polz M.F."/>
        </authorList>
    </citation>
    <scope>NUCLEOTIDE SEQUENCE [LARGE SCALE GENOMIC DNA]</scope>
    <source>
        <strain evidence="2 3">FF-454</strain>
    </source>
</reference>
<evidence type="ECO:0000256" key="1">
    <source>
        <dbReference type="SAM" id="SignalP"/>
    </source>
</evidence>
<keyword evidence="3" id="KW-1185">Reference proteome</keyword>
<sequence>MKTNMLAFLVTSALLSFTARGEYSGTATVIEGSADVKVENLYICENGRSRPSPIGEKQSDGQTFVVPADVQYEEQKFATNLYDQCSNVKPGSLADVDVSAVPVVEVDSDGEIVTGYIFADNYFELYINGTLIGVDPVPFTPFNSNIVRFKVNKPYDIAIKVVDWEENSGLGSENNRGKRYHAGDGGLIASFTDGTKTNGDWSAQTFYTSPITDLNCVEENGQHRITATCDTDGSDSYVTTYSLHWGVPDGWKANDQFEAWPKATEFTEDDIGVNNKKAYMNFQEQFTGSGAKFIWSKNLVLDNLVLFRYSVK</sequence>
<protein>
    <submittedName>
        <fullName evidence="2">Uncharacterized protein</fullName>
    </submittedName>
</protein>
<dbReference type="Proteomes" id="UP000095039">
    <property type="component" value="Unassembled WGS sequence"/>
</dbReference>
<feature type="signal peptide" evidence="1">
    <location>
        <begin position="1"/>
        <end position="21"/>
    </location>
</feature>
<evidence type="ECO:0000313" key="3">
    <source>
        <dbReference type="Proteomes" id="UP000095039"/>
    </source>
</evidence>
<gene>
    <name evidence="2" type="ORF">A1OK_07060</name>
</gene>
<comment type="caution">
    <text evidence="2">The sequence shown here is derived from an EMBL/GenBank/DDBJ whole genome shotgun (WGS) entry which is preliminary data.</text>
</comment>
<evidence type="ECO:0000313" key="2">
    <source>
        <dbReference type="EMBL" id="OEE63365.1"/>
    </source>
</evidence>
<feature type="chain" id="PRO_5009172753" evidence="1">
    <location>
        <begin position="22"/>
        <end position="312"/>
    </location>
</feature>
<name>A0A1E5CD21_9GAMM</name>